<dbReference type="EMBL" id="CP109546">
    <property type="protein sequence ID" value="WTZ11186.1"/>
    <property type="molecule type" value="Genomic_DNA"/>
</dbReference>
<protein>
    <submittedName>
        <fullName evidence="2">DUF397 domain-containing protein</fullName>
    </submittedName>
</protein>
<accession>A0AAU3I7Q0</accession>
<dbReference type="Pfam" id="PF04149">
    <property type="entry name" value="DUF397"/>
    <property type="match status" value="2"/>
</dbReference>
<organism evidence="2">
    <name type="scientific">Streptomyces sp. NBC_01393</name>
    <dbReference type="NCBI Taxonomy" id="2903851"/>
    <lineage>
        <taxon>Bacteria</taxon>
        <taxon>Bacillati</taxon>
        <taxon>Actinomycetota</taxon>
        <taxon>Actinomycetes</taxon>
        <taxon>Kitasatosporales</taxon>
        <taxon>Streptomycetaceae</taxon>
        <taxon>Streptomyces</taxon>
    </lineage>
</organism>
<evidence type="ECO:0000259" key="1">
    <source>
        <dbReference type="Pfam" id="PF04149"/>
    </source>
</evidence>
<reference evidence="2" key="1">
    <citation type="submission" date="2022-10" db="EMBL/GenBank/DDBJ databases">
        <title>The complete genomes of actinobacterial strains from the NBC collection.</title>
        <authorList>
            <person name="Joergensen T.S."/>
            <person name="Alvarez Arevalo M."/>
            <person name="Sterndorff E.B."/>
            <person name="Faurdal D."/>
            <person name="Vuksanovic O."/>
            <person name="Mourched A.-S."/>
            <person name="Charusanti P."/>
            <person name="Shaw S."/>
            <person name="Blin K."/>
            <person name="Weber T."/>
        </authorList>
    </citation>
    <scope>NUCLEOTIDE SEQUENCE</scope>
    <source>
        <strain evidence="2">NBC_01393</strain>
    </source>
</reference>
<dbReference type="InterPro" id="IPR007278">
    <property type="entry name" value="DUF397"/>
</dbReference>
<proteinExistence type="predicted"/>
<name>A0AAU3I7Q0_9ACTN</name>
<gene>
    <name evidence="2" type="ORF">OG699_26350</name>
</gene>
<feature type="domain" description="DUF397" evidence="1">
    <location>
        <begin position="33"/>
        <end position="86"/>
    </location>
</feature>
<sequence length="89" mass="9428">MIHATSPEDPSGLIWFRSSYSSSEAGDCVEVALEWRKSSYSDSSNGNDCVEIAPTPTAIHVRDSKNPGGARLAMAPAAWTALIGFVAQS</sequence>
<evidence type="ECO:0000313" key="2">
    <source>
        <dbReference type="EMBL" id="WTZ11186.1"/>
    </source>
</evidence>
<dbReference type="AlphaFoldDB" id="A0AAU3I7Q0"/>
<feature type="domain" description="DUF397" evidence="1">
    <location>
        <begin position="15"/>
        <end position="32"/>
    </location>
</feature>